<gene>
    <name evidence="1" type="ORF">K040078D81_43190</name>
</gene>
<protein>
    <submittedName>
        <fullName evidence="1">Uncharacterized protein</fullName>
    </submittedName>
</protein>
<dbReference type="Proteomes" id="UP001600943">
    <property type="component" value="Unassembled WGS sequence"/>
</dbReference>
<dbReference type="EMBL" id="BAABYW010000001">
    <property type="protein sequence ID" value="GAA6410202.1"/>
    <property type="molecule type" value="Genomic_DNA"/>
</dbReference>
<reference evidence="1 2" key="1">
    <citation type="submission" date="2024-04" db="EMBL/GenBank/DDBJ databases">
        <title>Defined microbial consortia suppress multidrug-resistant proinflammatory Enterobacteriaceae via ecological control.</title>
        <authorList>
            <person name="Furuichi M."/>
            <person name="Kawaguchi T."/>
            <person name="Pust M."/>
            <person name="Yasuma K."/>
            <person name="Plichta D."/>
            <person name="Hasegawa N."/>
            <person name="Ohya T."/>
            <person name="Bhattarai S."/>
            <person name="Sasajima S."/>
            <person name="Aoto Y."/>
            <person name="Tuganbaev T."/>
            <person name="Yaginuma M."/>
            <person name="Ueda M."/>
            <person name="Okahashi N."/>
            <person name="Amafuji K."/>
            <person name="Kiridooshi Y."/>
            <person name="Sugita K."/>
            <person name="Strazar M."/>
            <person name="Skelly A."/>
            <person name="Suda W."/>
            <person name="Hattori M."/>
            <person name="Nakamoto N."/>
            <person name="Caballero S."/>
            <person name="Norman J."/>
            <person name="Olle B."/>
            <person name="Tanoue T."/>
            <person name="Arita M."/>
            <person name="Bucci V."/>
            <person name="Atarashi K."/>
            <person name="Xavier R."/>
            <person name="Honda K."/>
        </authorList>
    </citation>
    <scope>NUCLEOTIDE SEQUENCE [LARGE SCALE GENOMIC DNA]</scope>
    <source>
        <strain evidence="2">k04-0078-D8-1</strain>
    </source>
</reference>
<accession>A0ABQ0BFH8</accession>
<sequence length="53" mass="6026">MGTKGTKIPYLLYMAKKSEDKPFDFSNFAVFMENIVQSQTQIVNQNLIHNSGT</sequence>
<organism evidence="1 2">
    <name type="scientific">Blautia hominis</name>
    <dbReference type="NCBI Taxonomy" id="2025493"/>
    <lineage>
        <taxon>Bacteria</taxon>
        <taxon>Bacillati</taxon>
        <taxon>Bacillota</taxon>
        <taxon>Clostridia</taxon>
        <taxon>Lachnospirales</taxon>
        <taxon>Lachnospiraceae</taxon>
        <taxon>Blautia</taxon>
    </lineage>
</organism>
<name>A0ABQ0BFH8_9FIRM</name>
<proteinExistence type="predicted"/>
<evidence type="ECO:0000313" key="2">
    <source>
        <dbReference type="Proteomes" id="UP001600943"/>
    </source>
</evidence>
<keyword evidence="2" id="KW-1185">Reference proteome</keyword>
<evidence type="ECO:0000313" key="1">
    <source>
        <dbReference type="EMBL" id="GAA6410202.1"/>
    </source>
</evidence>
<comment type="caution">
    <text evidence="1">The sequence shown here is derived from an EMBL/GenBank/DDBJ whole genome shotgun (WGS) entry which is preliminary data.</text>
</comment>